<evidence type="ECO:0008006" key="3">
    <source>
        <dbReference type="Google" id="ProtNLM"/>
    </source>
</evidence>
<protein>
    <recommendedName>
        <fullName evidence="3">Trypsin-like peptidase domain-containing protein</fullName>
    </recommendedName>
</protein>
<gene>
    <name evidence="1" type="ORF">GCM10007415_22910</name>
</gene>
<organism evidence="1 2">
    <name type="scientific">Parapedobacter pyrenivorans</name>
    <dbReference type="NCBI Taxonomy" id="1305674"/>
    <lineage>
        <taxon>Bacteria</taxon>
        <taxon>Pseudomonadati</taxon>
        <taxon>Bacteroidota</taxon>
        <taxon>Sphingobacteriia</taxon>
        <taxon>Sphingobacteriales</taxon>
        <taxon>Sphingobacteriaceae</taxon>
        <taxon>Parapedobacter</taxon>
    </lineage>
</organism>
<dbReference type="EMBL" id="BMER01000001">
    <property type="protein sequence ID" value="GGG88313.1"/>
    <property type="molecule type" value="Genomic_DNA"/>
</dbReference>
<reference evidence="1" key="2">
    <citation type="submission" date="2020-09" db="EMBL/GenBank/DDBJ databases">
        <authorList>
            <person name="Sun Q."/>
            <person name="Zhou Y."/>
        </authorList>
    </citation>
    <scope>NUCLEOTIDE SEQUENCE</scope>
    <source>
        <strain evidence="1">CGMCC 1.12195</strain>
    </source>
</reference>
<dbReference type="SUPFAM" id="SSF50494">
    <property type="entry name" value="Trypsin-like serine proteases"/>
    <property type="match status" value="1"/>
</dbReference>
<dbReference type="Gene3D" id="2.40.10.10">
    <property type="entry name" value="Trypsin-like serine proteases"/>
    <property type="match status" value="1"/>
</dbReference>
<accession>A0A917HSZ6</accession>
<name>A0A917HSZ6_9SPHI</name>
<reference evidence="1" key="1">
    <citation type="journal article" date="2014" name="Int. J. Syst. Evol. Microbiol.">
        <title>Complete genome sequence of Corynebacterium casei LMG S-19264T (=DSM 44701T), isolated from a smear-ripened cheese.</title>
        <authorList>
            <consortium name="US DOE Joint Genome Institute (JGI-PGF)"/>
            <person name="Walter F."/>
            <person name="Albersmeier A."/>
            <person name="Kalinowski J."/>
            <person name="Ruckert C."/>
        </authorList>
    </citation>
    <scope>NUCLEOTIDE SEQUENCE</scope>
    <source>
        <strain evidence="1">CGMCC 1.12195</strain>
    </source>
</reference>
<dbReference type="RefSeq" id="WP_188505993.1">
    <property type="nucleotide sequence ID" value="NZ_BMER01000001.1"/>
</dbReference>
<dbReference type="Pfam" id="PF13365">
    <property type="entry name" value="Trypsin_2"/>
    <property type="match status" value="1"/>
</dbReference>
<dbReference type="InterPro" id="IPR043504">
    <property type="entry name" value="Peptidase_S1_PA_chymotrypsin"/>
</dbReference>
<evidence type="ECO:0000313" key="1">
    <source>
        <dbReference type="EMBL" id="GGG88313.1"/>
    </source>
</evidence>
<dbReference type="AlphaFoldDB" id="A0A917HSZ6"/>
<sequence>MNEKLTNKPCVRIKIFIDQQLRNHGSGCLVKGTNGFFVLTAYHCIYGENNIFKDVRLDQILIERQDFYNTPFETIEAVEIVASDECEDWALLKVNYLDSDNEFPEILISDSFKIDMPVTFTGFQVVNPEQCRTFKSRVLNGISNNEFRITLSGQDKFKGGSDDACGLSGSGAFIINEDIFYLIGILKSVTGSEALNNDIKCCSLGRIVDHIGLEKFDISTEIFGDNWGSEQFGELTLSDARNLVEKFEAVDSKMSTLKIQRYCQELSLGKSELSSLLERDLSAIKYRIFDACQGELVDFIDQSNDEQLTTDQVKALIQRFKNKAIEIIQVKSKKYEYPILDDDLIYRIVLDLINECYLSFDKEGIYAE</sequence>
<dbReference type="Proteomes" id="UP000660862">
    <property type="component" value="Unassembled WGS sequence"/>
</dbReference>
<dbReference type="InterPro" id="IPR009003">
    <property type="entry name" value="Peptidase_S1_PA"/>
</dbReference>
<evidence type="ECO:0000313" key="2">
    <source>
        <dbReference type="Proteomes" id="UP000660862"/>
    </source>
</evidence>
<comment type="caution">
    <text evidence="1">The sequence shown here is derived from an EMBL/GenBank/DDBJ whole genome shotgun (WGS) entry which is preliminary data.</text>
</comment>
<keyword evidence="2" id="KW-1185">Reference proteome</keyword>
<proteinExistence type="predicted"/>